<reference evidence="5 6" key="1">
    <citation type="journal article" date="1992" name="Lakartidningen">
        <title>[Penicillin V and not amoxicillin is the first choice preparation in acute otitis].</title>
        <authorList>
            <person name="Kamme C."/>
            <person name="Lundgren K."/>
            <person name="Prellner K."/>
        </authorList>
    </citation>
    <scope>NUCLEOTIDE SEQUENCE [LARGE SCALE GENOMIC DNA]</scope>
    <source>
        <strain evidence="5 6">PC2777IV</strain>
    </source>
</reference>
<sequence>MKSIELSKRIRIHALKMHYISKTSHIGSNFSVADILSVLYTYILNFDLHNEKWENRDRLIYSKGHAATILYSILGEIGFIDKKLLNDYGKNNQPLAGHITHKIKGIEFSTGSLGHGGSISNGIALALKRKKLSSRVFVILSDGEMNEGSTWESILFAGHHKLANIVYILDNNKFQAFGRTENILNMGNICAKLKEFGWSAAEVNGHNHKELKNIFEKLPLEKVKPSFILAHTIKGKGVDFMEDNLLWHYKSPNKEEYELALKKLKEN</sequence>
<organism evidence="5 6">
    <name type="scientific">Brachyspira aalborgi</name>
    <dbReference type="NCBI Taxonomy" id="29522"/>
    <lineage>
        <taxon>Bacteria</taxon>
        <taxon>Pseudomonadati</taxon>
        <taxon>Spirochaetota</taxon>
        <taxon>Spirochaetia</taxon>
        <taxon>Brachyspirales</taxon>
        <taxon>Brachyspiraceae</taxon>
        <taxon>Brachyspira</taxon>
    </lineage>
</organism>
<protein>
    <submittedName>
        <fullName evidence="5">Transketolase</fullName>
    </submittedName>
</protein>
<dbReference type="PANTHER" id="PTHR47514:SF1">
    <property type="entry name" value="TRANSKETOLASE N-TERMINAL SECTION-RELATED"/>
    <property type="match status" value="1"/>
</dbReference>
<dbReference type="CDD" id="cd02012">
    <property type="entry name" value="TPP_TK"/>
    <property type="match status" value="1"/>
</dbReference>
<dbReference type="PANTHER" id="PTHR47514">
    <property type="entry name" value="TRANSKETOLASE N-TERMINAL SECTION-RELATED"/>
    <property type="match status" value="1"/>
</dbReference>
<evidence type="ECO:0000256" key="2">
    <source>
        <dbReference type="ARBA" id="ARBA00007131"/>
    </source>
</evidence>
<evidence type="ECO:0000313" key="6">
    <source>
        <dbReference type="Proteomes" id="UP000325013"/>
    </source>
</evidence>
<dbReference type="InterPro" id="IPR005474">
    <property type="entry name" value="Transketolase_N"/>
</dbReference>
<dbReference type="OrthoDB" id="8732661at2"/>
<name>A0A5C8G6T6_9SPIR</name>
<comment type="cofactor">
    <cofactor evidence="1">
        <name>thiamine diphosphate</name>
        <dbReference type="ChEBI" id="CHEBI:58937"/>
    </cofactor>
</comment>
<gene>
    <name evidence="5" type="ORF">EPJ67_02750</name>
</gene>
<dbReference type="Pfam" id="PF00456">
    <property type="entry name" value="Transketolase_N"/>
    <property type="match status" value="1"/>
</dbReference>
<keyword evidence="3" id="KW-0786">Thiamine pyrophosphate</keyword>
<proteinExistence type="inferred from homology"/>
<feature type="domain" description="Transketolase N-terminal" evidence="4">
    <location>
        <begin position="8"/>
        <end position="243"/>
    </location>
</feature>
<evidence type="ECO:0000313" key="5">
    <source>
        <dbReference type="EMBL" id="TXJ57596.1"/>
    </source>
</evidence>
<dbReference type="InterPro" id="IPR029061">
    <property type="entry name" value="THDP-binding"/>
</dbReference>
<comment type="similarity">
    <text evidence="2">Belongs to the transketolase family.</text>
</comment>
<dbReference type="RefSeq" id="WP_147528186.1">
    <property type="nucleotide sequence ID" value="NZ_SAYJ01000011.1"/>
</dbReference>
<evidence type="ECO:0000259" key="4">
    <source>
        <dbReference type="Pfam" id="PF00456"/>
    </source>
</evidence>
<accession>A0A5C8G6T6</accession>
<dbReference type="Gene3D" id="3.40.50.970">
    <property type="match status" value="1"/>
</dbReference>
<dbReference type="EMBL" id="SAYJ01000011">
    <property type="protein sequence ID" value="TXJ57596.1"/>
    <property type="molecule type" value="Genomic_DNA"/>
</dbReference>
<evidence type="ECO:0000256" key="3">
    <source>
        <dbReference type="ARBA" id="ARBA00023052"/>
    </source>
</evidence>
<dbReference type="SUPFAM" id="SSF52518">
    <property type="entry name" value="Thiamin diphosphate-binding fold (THDP-binding)"/>
    <property type="match status" value="1"/>
</dbReference>
<dbReference type="AlphaFoldDB" id="A0A5C8G6T6"/>
<comment type="caution">
    <text evidence="5">The sequence shown here is derived from an EMBL/GenBank/DDBJ whole genome shotgun (WGS) entry which is preliminary data.</text>
</comment>
<evidence type="ECO:0000256" key="1">
    <source>
        <dbReference type="ARBA" id="ARBA00001964"/>
    </source>
</evidence>
<dbReference type="Proteomes" id="UP000325013">
    <property type="component" value="Unassembled WGS sequence"/>
</dbReference>